<dbReference type="HOGENOM" id="CLU_1769450_0_0_1"/>
<evidence type="ECO:0000313" key="2">
    <source>
        <dbReference type="EMBL" id="KIO22197.1"/>
    </source>
</evidence>
<reference evidence="3" key="2">
    <citation type="submission" date="2015-01" db="EMBL/GenBank/DDBJ databases">
        <title>Evolutionary Origins and Diversification of the Mycorrhizal Mutualists.</title>
        <authorList>
            <consortium name="DOE Joint Genome Institute"/>
            <consortium name="Mycorrhizal Genomics Consortium"/>
            <person name="Kohler A."/>
            <person name="Kuo A."/>
            <person name="Nagy L.G."/>
            <person name="Floudas D."/>
            <person name="Copeland A."/>
            <person name="Barry K.W."/>
            <person name="Cichocki N."/>
            <person name="Veneault-Fourrey C."/>
            <person name="LaButti K."/>
            <person name="Lindquist E.A."/>
            <person name="Lipzen A."/>
            <person name="Lundell T."/>
            <person name="Morin E."/>
            <person name="Murat C."/>
            <person name="Riley R."/>
            <person name="Ohm R."/>
            <person name="Sun H."/>
            <person name="Tunlid A."/>
            <person name="Henrissat B."/>
            <person name="Grigoriev I.V."/>
            <person name="Hibbett D.S."/>
            <person name="Martin F."/>
        </authorList>
    </citation>
    <scope>NUCLEOTIDE SEQUENCE [LARGE SCALE GENOMIC DNA]</scope>
    <source>
        <strain evidence="3">MUT 4182</strain>
    </source>
</reference>
<sequence>MLRWGLSPPAPLWHYPPPTSTCRSHPEQQRRTSRRDPPPLSILGSLSSTIQGLKSLSLPGQVDLLRVSVTRQTFVRNQLELVPVGTIHYSHGFYYGNRPNLHPLLELDLTTANARSSPSDSFAAIAPVLDPSRAKESTSGHLSPSLY</sequence>
<organism evidence="2 3">
    <name type="scientific">Tulasnella calospora MUT 4182</name>
    <dbReference type="NCBI Taxonomy" id="1051891"/>
    <lineage>
        <taxon>Eukaryota</taxon>
        <taxon>Fungi</taxon>
        <taxon>Dikarya</taxon>
        <taxon>Basidiomycota</taxon>
        <taxon>Agaricomycotina</taxon>
        <taxon>Agaricomycetes</taxon>
        <taxon>Cantharellales</taxon>
        <taxon>Tulasnellaceae</taxon>
        <taxon>Tulasnella</taxon>
    </lineage>
</organism>
<feature type="region of interest" description="Disordered" evidence="1">
    <location>
        <begin position="15"/>
        <end position="40"/>
    </location>
</feature>
<protein>
    <submittedName>
        <fullName evidence="2">Uncharacterized protein</fullName>
    </submittedName>
</protein>
<dbReference type="AlphaFoldDB" id="A0A0C3LLG0"/>
<dbReference type="EMBL" id="KN823116">
    <property type="protein sequence ID" value="KIO22197.1"/>
    <property type="molecule type" value="Genomic_DNA"/>
</dbReference>
<evidence type="ECO:0000256" key="1">
    <source>
        <dbReference type="SAM" id="MobiDB-lite"/>
    </source>
</evidence>
<accession>A0A0C3LLG0</accession>
<keyword evidence="3" id="KW-1185">Reference proteome</keyword>
<evidence type="ECO:0000313" key="3">
    <source>
        <dbReference type="Proteomes" id="UP000054248"/>
    </source>
</evidence>
<name>A0A0C3LLG0_9AGAM</name>
<feature type="compositionally biased region" description="Basic and acidic residues" evidence="1">
    <location>
        <begin position="24"/>
        <end position="37"/>
    </location>
</feature>
<gene>
    <name evidence="2" type="ORF">M407DRAFT_119997</name>
</gene>
<reference evidence="2 3" key="1">
    <citation type="submission" date="2014-04" db="EMBL/GenBank/DDBJ databases">
        <authorList>
            <consortium name="DOE Joint Genome Institute"/>
            <person name="Kuo A."/>
            <person name="Girlanda M."/>
            <person name="Perotto S."/>
            <person name="Kohler A."/>
            <person name="Nagy L.G."/>
            <person name="Floudas D."/>
            <person name="Copeland A."/>
            <person name="Barry K.W."/>
            <person name="Cichocki N."/>
            <person name="Veneault-Fourrey C."/>
            <person name="LaButti K."/>
            <person name="Lindquist E.A."/>
            <person name="Lipzen A."/>
            <person name="Lundell T."/>
            <person name="Morin E."/>
            <person name="Murat C."/>
            <person name="Sun H."/>
            <person name="Tunlid A."/>
            <person name="Henrissat B."/>
            <person name="Grigoriev I.V."/>
            <person name="Hibbett D.S."/>
            <person name="Martin F."/>
            <person name="Nordberg H.P."/>
            <person name="Cantor M.N."/>
            <person name="Hua S.X."/>
        </authorList>
    </citation>
    <scope>NUCLEOTIDE SEQUENCE [LARGE SCALE GENOMIC DNA]</scope>
    <source>
        <strain evidence="2 3">MUT 4182</strain>
    </source>
</reference>
<proteinExistence type="predicted"/>
<dbReference type="Proteomes" id="UP000054248">
    <property type="component" value="Unassembled WGS sequence"/>
</dbReference>